<evidence type="ECO:0000256" key="1">
    <source>
        <dbReference type="ARBA" id="ARBA00004496"/>
    </source>
</evidence>
<reference evidence="6 7" key="1">
    <citation type="submission" date="2024-04" db="EMBL/GenBank/DDBJ databases">
        <title>Novel species of the genus Ideonella isolated from streams.</title>
        <authorList>
            <person name="Lu H."/>
        </authorList>
    </citation>
    <scope>NUCLEOTIDE SEQUENCE [LARGE SCALE GENOMIC DNA]</scope>
    <source>
        <strain evidence="6 7">LYT19W</strain>
    </source>
</reference>
<protein>
    <recommendedName>
        <fullName evidence="3">Regulatory protein RecX</fullName>
    </recommendedName>
</protein>
<feature type="domain" description="RecX third three-helical" evidence="5">
    <location>
        <begin position="140"/>
        <end position="185"/>
    </location>
</feature>
<dbReference type="PANTHER" id="PTHR33602:SF1">
    <property type="entry name" value="REGULATORY PROTEIN RECX FAMILY PROTEIN"/>
    <property type="match status" value="1"/>
</dbReference>
<keyword evidence="4" id="KW-0963">Cytoplasm</keyword>
<name>A0ABU9C502_9BURK</name>
<proteinExistence type="inferred from homology"/>
<evidence type="ECO:0000259" key="5">
    <source>
        <dbReference type="Pfam" id="PF21981"/>
    </source>
</evidence>
<dbReference type="RefSeq" id="WP_341399144.1">
    <property type="nucleotide sequence ID" value="NZ_JBBUTI010000006.1"/>
</dbReference>
<comment type="caution">
    <text evidence="6">The sequence shown here is derived from an EMBL/GenBank/DDBJ whole genome shotgun (WGS) entry which is preliminary data.</text>
</comment>
<dbReference type="InterPro" id="IPR003783">
    <property type="entry name" value="Regulatory_RecX"/>
</dbReference>
<evidence type="ECO:0000256" key="4">
    <source>
        <dbReference type="ARBA" id="ARBA00022490"/>
    </source>
</evidence>
<sequence>MKRPLLSLKGQAMALLARREHSRAELRTKLLAHVRKMEAVAAEAARQASSMEDPLAAFLRPDLPAPVADDGDAEHDRAAAAALVDEALDWLESKKYLSDTRFVEARVATRAPRFGQARIKHELGRLGVTMDADTAQNLRDTELQRAREVFLKRFQAPAEDPAGRAKQMRFLASRGFGADTVRRVIGGRDDD</sequence>
<dbReference type="Pfam" id="PF21981">
    <property type="entry name" value="RecX_HTH3"/>
    <property type="match status" value="1"/>
</dbReference>
<comment type="similarity">
    <text evidence="2">Belongs to the RecX family.</text>
</comment>
<dbReference type="Proteomes" id="UP001379945">
    <property type="component" value="Unassembled WGS sequence"/>
</dbReference>
<evidence type="ECO:0000313" key="6">
    <source>
        <dbReference type="EMBL" id="MEK8046848.1"/>
    </source>
</evidence>
<gene>
    <name evidence="6" type="ORF">AACH00_10845</name>
</gene>
<dbReference type="InterPro" id="IPR036388">
    <property type="entry name" value="WH-like_DNA-bd_sf"/>
</dbReference>
<organism evidence="6 7">
    <name type="scientific">Ideonella margarita</name>
    <dbReference type="NCBI Taxonomy" id="2984191"/>
    <lineage>
        <taxon>Bacteria</taxon>
        <taxon>Pseudomonadati</taxon>
        <taxon>Pseudomonadota</taxon>
        <taxon>Betaproteobacteria</taxon>
        <taxon>Burkholderiales</taxon>
        <taxon>Sphaerotilaceae</taxon>
        <taxon>Ideonella</taxon>
    </lineage>
</organism>
<keyword evidence="7" id="KW-1185">Reference proteome</keyword>
<evidence type="ECO:0000256" key="3">
    <source>
        <dbReference type="ARBA" id="ARBA00018111"/>
    </source>
</evidence>
<dbReference type="InterPro" id="IPR053925">
    <property type="entry name" value="RecX_HTH_3rd"/>
</dbReference>
<dbReference type="Gene3D" id="1.10.10.10">
    <property type="entry name" value="Winged helix-like DNA-binding domain superfamily/Winged helix DNA-binding domain"/>
    <property type="match status" value="2"/>
</dbReference>
<evidence type="ECO:0000313" key="7">
    <source>
        <dbReference type="Proteomes" id="UP001379945"/>
    </source>
</evidence>
<accession>A0ABU9C502</accession>
<comment type="subcellular location">
    <subcellularLocation>
        <location evidence="1">Cytoplasm</location>
    </subcellularLocation>
</comment>
<dbReference type="EMBL" id="JBBUTI010000006">
    <property type="protein sequence ID" value="MEK8046848.1"/>
    <property type="molecule type" value="Genomic_DNA"/>
</dbReference>
<dbReference type="PANTHER" id="PTHR33602">
    <property type="entry name" value="REGULATORY PROTEIN RECX FAMILY PROTEIN"/>
    <property type="match status" value="1"/>
</dbReference>
<evidence type="ECO:0000256" key="2">
    <source>
        <dbReference type="ARBA" id="ARBA00009695"/>
    </source>
</evidence>